<dbReference type="EMBL" id="JBGFUD010003178">
    <property type="protein sequence ID" value="MFH4978413.1"/>
    <property type="molecule type" value="Genomic_DNA"/>
</dbReference>
<keyword evidence="2" id="KW-1185">Reference proteome</keyword>
<name>A0ABD6EEJ2_9BILA</name>
<evidence type="ECO:0000313" key="2">
    <source>
        <dbReference type="Proteomes" id="UP001608902"/>
    </source>
</evidence>
<dbReference type="AlphaFoldDB" id="A0ABD6EEJ2"/>
<evidence type="ECO:0000313" key="1">
    <source>
        <dbReference type="EMBL" id="MFH4978413.1"/>
    </source>
</evidence>
<sequence>MYKYLITIVKKQRQHLPLIVFFQPQQKTSDGFYQKTGNFLERFLECLMKRQLPKSSVVDGLDLYHMFVTYCYNDALTTIRST</sequence>
<gene>
    <name evidence="1" type="ORF">AB6A40_005122</name>
</gene>
<protein>
    <submittedName>
        <fullName evidence="1">Uncharacterized protein</fullName>
    </submittedName>
</protein>
<dbReference type="Proteomes" id="UP001608902">
    <property type="component" value="Unassembled WGS sequence"/>
</dbReference>
<proteinExistence type="predicted"/>
<accession>A0ABD6EEJ2</accession>
<reference evidence="1 2" key="1">
    <citation type="submission" date="2024-08" db="EMBL/GenBank/DDBJ databases">
        <title>Gnathostoma spinigerum genome.</title>
        <authorList>
            <person name="Gonzalez-Bertolin B."/>
            <person name="Monzon S."/>
            <person name="Zaballos A."/>
            <person name="Jimenez P."/>
            <person name="Dekumyoy P."/>
            <person name="Varona S."/>
            <person name="Cuesta I."/>
            <person name="Sumanam S."/>
            <person name="Adisakwattana P."/>
            <person name="Gasser R.B."/>
            <person name="Hernandez-Gonzalez A."/>
            <person name="Young N.D."/>
            <person name="Perteguer M.J."/>
        </authorList>
    </citation>
    <scope>NUCLEOTIDE SEQUENCE [LARGE SCALE GENOMIC DNA]</scope>
    <source>
        <strain evidence="1">AL3</strain>
        <tissue evidence="1">Liver</tissue>
    </source>
</reference>
<organism evidence="1 2">
    <name type="scientific">Gnathostoma spinigerum</name>
    <dbReference type="NCBI Taxonomy" id="75299"/>
    <lineage>
        <taxon>Eukaryota</taxon>
        <taxon>Metazoa</taxon>
        <taxon>Ecdysozoa</taxon>
        <taxon>Nematoda</taxon>
        <taxon>Chromadorea</taxon>
        <taxon>Rhabditida</taxon>
        <taxon>Spirurina</taxon>
        <taxon>Gnathostomatomorpha</taxon>
        <taxon>Gnathostomatoidea</taxon>
        <taxon>Gnathostomatidae</taxon>
        <taxon>Gnathostoma</taxon>
    </lineage>
</organism>
<comment type="caution">
    <text evidence="1">The sequence shown here is derived from an EMBL/GenBank/DDBJ whole genome shotgun (WGS) entry which is preliminary data.</text>
</comment>